<proteinExistence type="predicted"/>
<evidence type="ECO:0000313" key="2">
    <source>
        <dbReference type="Proteomes" id="UP001497482"/>
    </source>
</evidence>
<dbReference type="Proteomes" id="UP001497482">
    <property type="component" value="Chromosome 14"/>
</dbReference>
<dbReference type="Gene3D" id="3.30.70.1820">
    <property type="entry name" value="L1 transposable element, RRM domain"/>
    <property type="match status" value="1"/>
</dbReference>
<name>A0AAV2JZA3_KNICA</name>
<accession>A0AAV2JZA3</accession>
<gene>
    <name evidence="1" type="ORF">KC01_LOCUS11408</name>
</gene>
<evidence type="ECO:0000313" key="1">
    <source>
        <dbReference type="EMBL" id="CAL1580584.1"/>
    </source>
</evidence>
<dbReference type="EMBL" id="OZ035836">
    <property type="protein sequence ID" value="CAL1580584.1"/>
    <property type="molecule type" value="Genomic_DNA"/>
</dbReference>
<protein>
    <submittedName>
        <fullName evidence="1">Uncharacterized protein</fullName>
    </submittedName>
</protein>
<keyword evidence="2" id="KW-1185">Reference proteome</keyword>
<dbReference type="AlphaFoldDB" id="A0AAV2JZA3"/>
<sequence length="105" mass="12133">MSEKLEYLENQSRQNNIRIYGVKEGLEGDDIIGFVLAEKLEILPENIQIAATHRSLGQRPTGENVAPRSMVVRFIQWNMRHLENSQVQKRDQDRQCSYLPLPGLL</sequence>
<reference evidence="1 2" key="1">
    <citation type="submission" date="2024-04" db="EMBL/GenBank/DDBJ databases">
        <authorList>
            <person name="Waldvogel A.-M."/>
            <person name="Schoenle A."/>
        </authorList>
    </citation>
    <scope>NUCLEOTIDE SEQUENCE [LARGE SCALE GENOMIC DNA]</scope>
</reference>
<organism evidence="1 2">
    <name type="scientific">Knipowitschia caucasica</name>
    <name type="common">Caucasian dwarf goby</name>
    <name type="synonym">Pomatoschistus caucasicus</name>
    <dbReference type="NCBI Taxonomy" id="637954"/>
    <lineage>
        <taxon>Eukaryota</taxon>
        <taxon>Metazoa</taxon>
        <taxon>Chordata</taxon>
        <taxon>Craniata</taxon>
        <taxon>Vertebrata</taxon>
        <taxon>Euteleostomi</taxon>
        <taxon>Actinopterygii</taxon>
        <taxon>Neopterygii</taxon>
        <taxon>Teleostei</taxon>
        <taxon>Neoteleostei</taxon>
        <taxon>Acanthomorphata</taxon>
        <taxon>Gobiaria</taxon>
        <taxon>Gobiiformes</taxon>
        <taxon>Gobioidei</taxon>
        <taxon>Gobiidae</taxon>
        <taxon>Gobiinae</taxon>
        <taxon>Knipowitschia</taxon>
    </lineage>
</organism>